<dbReference type="Proteomes" id="UP000321306">
    <property type="component" value="Unassembled WGS sequence"/>
</dbReference>
<dbReference type="AlphaFoldDB" id="A0A511NBG4"/>
<proteinExistence type="predicted"/>
<reference evidence="1 2" key="1">
    <citation type="submission" date="2019-07" db="EMBL/GenBank/DDBJ databases">
        <title>Whole genome shotgun sequence of Deinococcus cellulosilyticus NBRC 106333.</title>
        <authorList>
            <person name="Hosoyama A."/>
            <person name="Uohara A."/>
            <person name="Ohji S."/>
            <person name="Ichikawa N."/>
        </authorList>
    </citation>
    <scope>NUCLEOTIDE SEQUENCE [LARGE SCALE GENOMIC DNA]</scope>
    <source>
        <strain evidence="1 2">NBRC 106333</strain>
    </source>
</reference>
<protein>
    <submittedName>
        <fullName evidence="1">Uncharacterized protein</fullName>
    </submittedName>
</protein>
<dbReference type="OrthoDB" id="68171at2"/>
<evidence type="ECO:0000313" key="2">
    <source>
        <dbReference type="Proteomes" id="UP000321306"/>
    </source>
</evidence>
<sequence length="85" mass="9593">MKFIPVTTFGPRYPLDDLIRPYLPRLVDTVMVSYPYALQMTPEKRPPLALMVDSGGFVSRRSDARLIPMQDRAAIQVGSELLTPD</sequence>
<comment type="caution">
    <text evidence="1">The sequence shown here is derived from an EMBL/GenBank/DDBJ whole genome shotgun (WGS) entry which is preliminary data.</text>
</comment>
<gene>
    <name evidence="1" type="ORF">DC3_57790</name>
</gene>
<dbReference type="EMBL" id="BJXB01000060">
    <property type="protein sequence ID" value="GEM50144.1"/>
    <property type="molecule type" value="Genomic_DNA"/>
</dbReference>
<organism evidence="1 2">
    <name type="scientific">Deinococcus cellulosilyticus (strain DSM 18568 / NBRC 106333 / KACC 11606 / 5516J-15)</name>
    <dbReference type="NCBI Taxonomy" id="1223518"/>
    <lineage>
        <taxon>Bacteria</taxon>
        <taxon>Thermotogati</taxon>
        <taxon>Deinococcota</taxon>
        <taxon>Deinococci</taxon>
        <taxon>Deinococcales</taxon>
        <taxon>Deinococcaceae</taxon>
        <taxon>Deinococcus</taxon>
    </lineage>
</organism>
<keyword evidence="2" id="KW-1185">Reference proteome</keyword>
<name>A0A511NBG4_DEIC1</name>
<dbReference type="RefSeq" id="WP_146892073.1">
    <property type="nucleotide sequence ID" value="NZ_BJXB01000060.1"/>
</dbReference>
<evidence type="ECO:0000313" key="1">
    <source>
        <dbReference type="EMBL" id="GEM50144.1"/>
    </source>
</evidence>
<accession>A0A511NBG4</accession>